<dbReference type="InterPro" id="IPR039448">
    <property type="entry name" value="Beta_helix"/>
</dbReference>
<feature type="domain" description="Right handed beta helix" evidence="1">
    <location>
        <begin position="335"/>
        <end position="421"/>
    </location>
</feature>
<evidence type="ECO:0008006" key="5">
    <source>
        <dbReference type="Google" id="ProtNLM"/>
    </source>
</evidence>
<dbReference type="EMBL" id="JAWUZT010000013">
    <property type="protein sequence ID" value="MDW8515757.1"/>
    <property type="molecule type" value="Genomic_DNA"/>
</dbReference>
<accession>A0ABU4J428</accession>
<dbReference type="InterPro" id="IPR041415">
    <property type="entry name" value="BclA_C"/>
</dbReference>
<feature type="domain" description="BclA C-terminal" evidence="2">
    <location>
        <begin position="26"/>
        <end position="139"/>
    </location>
</feature>
<dbReference type="InterPro" id="IPR012334">
    <property type="entry name" value="Pectin_lyas_fold"/>
</dbReference>
<reference evidence="4" key="1">
    <citation type="submission" date="2023-07" db="EMBL/GenBank/DDBJ databases">
        <title>Draft genomic sequences of Priestia flexa CCM isolated from the soil of an abandoned mine contaminated by free cyanide in the high Andean zone of Tacna, Peru.</title>
        <authorList>
            <person name="Caceda Quiroz C.J."/>
            <person name="Maraza Chooque G.J."/>
            <person name="Fora Quispe G.L."/>
            <person name="Carpio Mamani M."/>
        </authorList>
    </citation>
    <scope>NUCLEOTIDE SEQUENCE [LARGE SCALE GENOMIC DNA]</scope>
    <source>
        <strain evidence="4">CCM</strain>
    </source>
</reference>
<sequence length="466" mass="48536">MSKKAKKLGKCCPPCPPVIPSPNYGYVFNTGSQSIPIENDIAFSSNGALLGISHSASTTPITIQSPGTYAVWFIVNGTTSNQFALYQNNTLVPGSIYGAETPPAGNIGMVIISALAGDQLSVRNHTSAATVTLDNASGGTQTNVSASIMLIKIGPTISPNPTLAVVNSAQTIAEMRIAITNPALGLNLTAFNSLTLTQQDQVLQGLITNRPTLGYPTVQSVQIALGNEISQLVDPNNIYVRAGSVGGNGSIGSPFGTISQGIAAVNVGGTVHILEGTYPITSQINVNKANITLLGENNPVLLLQTAIIPLLVTASGVTVDGLTLTSPIPYAVEFIQVGGSNVRLLNNTIYGPPQPLPMSNWVVNRAVVSQVGTSNILLEGNTFYSLRTGMYINPNTTGAINNNVVYNTKGGFLVDGAFTTFLGNSWGTPPNEFDIVLLAGTTTGPPYNNIPALQVANNNATISDQR</sequence>
<dbReference type="RefSeq" id="WP_318757322.1">
    <property type="nucleotide sequence ID" value="NZ_JAWUZT010000013.1"/>
</dbReference>
<name>A0ABU4J428_9BACI</name>
<comment type="caution">
    <text evidence="3">The sequence shown here is derived from an EMBL/GenBank/DDBJ whole genome shotgun (WGS) entry which is preliminary data.</text>
</comment>
<dbReference type="SUPFAM" id="SSF51126">
    <property type="entry name" value="Pectin lyase-like"/>
    <property type="match status" value="1"/>
</dbReference>
<evidence type="ECO:0000313" key="3">
    <source>
        <dbReference type="EMBL" id="MDW8515757.1"/>
    </source>
</evidence>
<protein>
    <recommendedName>
        <fullName evidence="5">BclA C-terminal domain-containing protein</fullName>
    </recommendedName>
</protein>
<evidence type="ECO:0000259" key="2">
    <source>
        <dbReference type="Pfam" id="PF18573"/>
    </source>
</evidence>
<dbReference type="Pfam" id="PF13229">
    <property type="entry name" value="Beta_helix"/>
    <property type="match status" value="1"/>
</dbReference>
<keyword evidence="4" id="KW-1185">Reference proteome</keyword>
<dbReference type="Gene3D" id="2.160.20.10">
    <property type="entry name" value="Single-stranded right-handed beta-helix, Pectin lyase-like"/>
    <property type="match status" value="1"/>
</dbReference>
<dbReference type="Proteomes" id="UP001284771">
    <property type="component" value="Unassembled WGS sequence"/>
</dbReference>
<dbReference type="Pfam" id="PF18573">
    <property type="entry name" value="BclA_C"/>
    <property type="match status" value="1"/>
</dbReference>
<evidence type="ECO:0000259" key="1">
    <source>
        <dbReference type="Pfam" id="PF13229"/>
    </source>
</evidence>
<dbReference type="InterPro" id="IPR011050">
    <property type="entry name" value="Pectin_lyase_fold/virulence"/>
</dbReference>
<organism evidence="3 4">
    <name type="scientific">Priestia flexa</name>
    <dbReference type="NCBI Taxonomy" id="86664"/>
    <lineage>
        <taxon>Bacteria</taxon>
        <taxon>Bacillati</taxon>
        <taxon>Bacillota</taxon>
        <taxon>Bacilli</taxon>
        <taxon>Bacillales</taxon>
        <taxon>Bacillaceae</taxon>
        <taxon>Priestia</taxon>
    </lineage>
</organism>
<proteinExistence type="predicted"/>
<gene>
    <name evidence="3" type="ORF">RIB56_06390</name>
</gene>
<evidence type="ECO:0000313" key="4">
    <source>
        <dbReference type="Proteomes" id="UP001284771"/>
    </source>
</evidence>